<feature type="region of interest" description="Disordered" evidence="15">
    <location>
        <begin position="121"/>
        <end position="149"/>
    </location>
</feature>
<keyword evidence="9 14" id="KW-0067">ATP-binding</keyword>
<accession>A0A2U1L2U8</accession>
<evidence type="ECO:0000256" key="4">
    <source>
        <dbReference type="ARBA" id="ARBA00022692"/>
    </source>
</evidence>
<organism evidence="17 18">
    <name type="scientific">Artemisia annua</name>
    <name type="common">Sweet wormwood</name>
    <dbReference type="NCBI Taxonomy" id="35608"/>
    <lineage>
        <taxon>Eukaryota</taxon>
        <taxon>Viridiplantae</taxon>
        <taxon>Streptophyta</taxon>
        <taxon>Embryophyta</taxon>
        <taxon>Tracheophyta</taxon>
        <taxon>Spermatophyta</taxon>
        <taxon>Magnoliopsida</taxon>
        <taxon>eudicotyledons</taxon>
        <taxon>Gunneridae</taxon>
        <taxon>Pentapetalae</taxon>
        <taxon>asterids</taxon>
        <taxon>campanulids</taxon>
        <taxon>Asterales</taxon>
        <taxon>Asteraceae</taxon>
        <taxon>Asteroideae</taxon>
        <taxon>Anthemideae</taxon>
        <taxon>Artemisiinae</taxon>
        <taxon>Artemisia</taxon>
    </lineage>
</organism>
<evidence type="ECO:0000256" key="10">
    <source>
        <dbReference type="ARBA" id="ARBA00022989"/>
    </source>
</evidence>
<keyword evidence="2" id="KW-0433">Leucine-rich repeat</keyword>
<dbReference type="PROSITE" id="PS50011">
    <property type="entry name" value="PROTEIN_KINASE_DOM"/>
    <property type="match status" value="1"/>
</dbReference>
<dbReference type="Proteomes" id="UP000245207">
    <property type="component" value="Unassembled WGS sequence"/>
</dbReference>
<comment type="subcellular location">
    <subcellularLocation>
        <location evidence="1">Membrane</location>
        <topology evidence="1">Single-pass membrane protein</topology>
    </subcellularLocation>
</comment>
<dbReference type="InterPro" id="IPR000719">
    <property type="entry name" value="Prot_kinase_dom"/>
</dbReference>
<evidence type="ECO:0000256" key="5">
    <source>
        <dbReference type="ARBA" id="ARBA00022729"/>
    </source>
</evidence>
<keyword evidence="5" id="KW-0732">Signal</keyword>
<keyword evidence="6" id="KW-0677">Repeat</keyword>
<evidence type="ECO:0000256" key="7">
    <source>
        <dbReference type="ARBA" id="ARBA00022741"/>
    </source>
</evidence>
<dbReference type="InterPro" id="IPR051564">
    <property type="entry name" value="LRR_receptor-like_kinase"/>
</dbReference>
<keyword evidence="10" id="KW-1133">Transmembrane helix</keyword>
<evidence type="ECO:0000256" key="6">
    <source>
        <dbReference type="ARBA" id="ARBA00022737"/>
    </source>
</evidence>
<evidence type="ECO:0000256" key="2">
    <source>
        <dbReference type="ARBA" id="ARBA00022614"/>
    </source>
</evidence>
<dbReference type="PROSITE" id="PS00108">
    <property type="entry name" value="PROTEIN_KINASE_ST"/>
    <property type="match status" value="1"/>
</dbReference>
<dbReference type="PANTHER" id="PTHR48055:SF22">
    <property type="entry name" value="LEUCINE-RICH REPEAT RECEPTOR-LIKE SERINE_THREONINE_TYROSINE-PROTEIN KINASE SOBIR1"/>
    <property type="match status" value="1"/>
</dbReference>
<evidence type="ECO:0000256" key="9">
    <source>
        <dbReference type="ARBA" id="ARBA00022840"/>
    </source>
</evidence>
<keyword evidence="7 14" id="KW-0547">Nucleotide-binding</keyword>
<keyword evidence="4" id="KW-0812">Transmembrane</keyword>
<sequence>MGEGFSIGKKGSLVERGGVLNREKGFFGGKRRLGKMRFFGGKRGYLVGKKRFIGEERMSCRPPPMTTIRQLYLLTALTLIVSIHARLYLDPKHHEMSLLESPNGINIDNKLVSKRYNFAETNPKSDSNDLQTPAPAPAPTIEPFQKHNDKDKKKKLALCAFLKYTEDAVSSFPIIGRGGSGEVYKAYMQDGSAVAIKKIVRPMEGGRKLIDGDTTTSSLNGTWSLSNTRSSGRPPPMTTIRQLYLLTALTLIVSIHARLYLDPKHNEMSQLESPNGIDNKLVSKRYNFAETNPKSNSNDLQAPPPAPAPTIEPFQKHNDKDKKNKLALSSDEAFAFLRWERCTNPVSSLEIIGRGGSGEVYKAKMPDGSTIAIKKVVRPMEGGRELVEGDTTTSSLNDTWSLNNTRSLNTKQGQVRSEIQTVSKIRHRNILRLLGHVPRPDCDYIVTEFMKNGSLQDLLQEVKAGRREFDWLARYNVALGIAHGLEYLHMNFGTRIVHRDLKPANILLGNDMEAKISDFGIAKFIPDTETHMTSSQLAGSLGYIAPEYYQTMKFDEKCDIYSFGVVLAVLVTGKLPSDEFFRRSELSLLKWMRNVMTGEDPKQAIDPKMMGNGYEEQMLLVLNIACNCTLDDPKERPISRDVQLTLSRIKHPDDEEGRKMGFIMGEEKGFVEGKRVCLVEKGGCRQEKWGSLVERGGFWQDKESLEKREYHFIYTTKRFCPMS</sequence>
<feature type="binding site" evidence="14">
    <location>
        <position position="198"/>
    </location>
    <ligand>
        <name>ATP</name>
        <dbReference type="ChEBI" id="CHEBI:30616"/>
    </ligand>
</feature>
<dbReference type="InterPro" id="IPR008271">
    <property type="entry name" value="Ser/Thr_kinase_AS"/>
</dbReference>
<evidence type="ECO:0000256" key="14">
    <source>
        <dbReference type="PROSITE-ProRule" id="PRU10141"/>
    </source>
</evidence>
<evidence type="ECO:0000256" key="3">
    <source>
        <dbReference type="ARBA" id="ARBA00022679"/>
    </source>
</evidence>
<dbReference type="PROSITE" id="PS00107">
    <property type="entry name" value="PROTEIN_KINASE_ATP"/>
    <property type="match status" value="2"/>
</dbReference>
<dbReference type="Gene3D" id="3.30.200.20">
    <property type="entry name" value="Phosphorylase Kinase, domain 1"/>
    <property type="match status" value="2"/>
</dbReference>
<evidence type="ECO:0000259" key="16">
    <source>
        <dbReference type="PROSITE" id="PS50011"/>
    </source>
</evidence>
<keyword evidence="18" id="KW-1185">Reference proteome</keyword>
<dbReference type="PANTHER" id="PTHR48055">
    <property type="entry name" value="LEUCINE-RICH REPEAT RECEPTOR PROTEIN KINASE EMS1"/>
    <property type="match status" value="1"/>
</dbReference>
<dbReference type="FunFam" id="1.10.510.10:FF:000479">
    <property type="entry name" value="Leucine-rich repeat receptor-like protein kinase"/>
    <property type="match status" value="1"/>
</dbReference>
<dbReference type="Gene3D" id="1.10.510.10">
    <property type="entry name" value="Transferase(Phosphotransferase) domain 1"/>
    <property type="match status" value="1"/>
</dbReference>
<name>A0A2U1L2U8_ARTAN</name>
<feature type="compositionally biased region" description="Basic and acidic residues" evidence="15">
    <location>
        <begin position="314"/>
        <end position="323"/>
    </location>
</feature>
<protein>
    <submittedName>
        <fullName evidence="17">Leucine-rich repeat protein kinase family protein</fullName>
    </submittedName>
</protein>
<dbReference type="GO" id="GO:0004672">
    <property type="term" value="F:protein kinase activity"/>
    <property type="evidence" value="ECO:0007669"/>
    <property type="project" value="InterPro"/>
</dbReference>
<feature type="compositionally biased region" description="Polar residues" evidence="15">
    <location>
        <begin position="121"/>
        <end position="131"/>
    </location>
</feature>
<proteinExistence type="predicted"/>
<keyword evidence="13" id="KW-0325">Glycoprotein</keyword>
<dbReference type="GO" id="GO:0005524">
    <property type="term" value="F:ATP binding"/>
    <property type="evidence" value="ECO:0007669"/>
    <property type="project" value="UniProtKB-UniRule"/>
</dbReference>
<evidence type="ECO:0000256" key="15">
    <source>
        <dbReference type="SAM" id="MobiDB-lite"/>
    </source>
</evidence>
<feature type="domain" description="Protein kinase" evidence="16">
    <location>
        <begin position="346"/>
        <end position="654"/>
    </location>
</feature>
<evidence type="ECO:0000256" key="12">
    <source>
        <dbReference type="ARBA" id="ARBA00023170"/>
    </source>
</evidence>
<keyword evidence="12" id="KW-0675">Receptor</keyword>
<dbReference type="OrthoDB" id="4062651at2759"/>
<evidence type="ECO:0000256" key="1">
    <source>
        <dbReference type="ARBA" id="ARBA00004167"/>
    </source>
</evidence>
<evidence type="ECO:0000256" key="8">
    <source>
        <dbReference type="ARBA" id="ARBA00022777"/>
    </source>
</evidence>
<gene>
    <name evidence="17" type="ORF">CTI12_AA534700</name>
</gene>
<dbReference type="SMART" id="SM00220">
    <property type="entry name" value="S_TKc"/>
    <property type="match status" value="1"/>
</dbReference>
<dbReference type="GO" id="GO:0016020">
    <property type="term" value="C:membrane"/>
    <property type="evidence" value="ECO:0007669"/>
    <property type="project" value="UniProtKB-SubCell"/>
</dbReference>
<reference evidence="17 18" key="1">
    <citation type="journal article" date="2018" name="Mol. Plant">
        <title>The genome of Artemisia annua provides insight into the evolution of Asteraceae family and artemisinin biosynthesis.</title>
        <authorList>
            <person name="Shen Q."/>
            <person name="Zhang L."/>
            <person name="Liao Z."/>
            <person name="Wang S."/>
            <person name="Yan T."/>
            <person name="Shi P."/>
            <person name="Liu M."/>
            <person name="Fu X."/>
            <person name="Pan Q."/>
            <person name="Wang Y."/>
            <person name="Lv Z."/>
            <person name="Lu X."/>
            <person name="Zhang F."/>
            <person name="Jiang W."/>
            <person name="Ma Y."/>
            <person name="Chen M."/>
            <person name="Hao X."/>
            <person name="Li L."/>
            <person name="Tang Y."/>
            <person name="Lv G."/>
            <person name="Zhou Y."/>
            <person name="Sun X."/>
            <person name="Brodelius P.E."/>
            <person name="Rose J.K.C."/>
            <person name="Tang K."/>
        </authorList>
    </citation>
    <scope>NUCLEOTIDE SEQUENCE [LARGE SCALE GENOMIC DNA]</scope>
    <source>
        <strain evidence="18">cv. Huhao1</strain>
        <tissue evidence="17">Leaf</tissue>
    </source>
</reference>
<evidence type="ECO:0000313" key="18">
    <source>
        <dbReference type="Proteomes" id="UP000245207"/>
    </source>
</evidence>
<keyword evidence="11" id="KW-0472">Membrane</keyword>
<dbReference type="AlphaFoldDB" id="A0A2U1L2U8"/>
<keyword evidence="3" id="KW-0808">Transferase</keyword>
<evidence type="ECO:0000313" key="17">
    <source>
        <dbReference type="EMBL" id="PWA43328.1"/>
    </source>
</evidence>
<dbReference type="Pfam" id="PF00069">
    <property type="entry name" value="Pkinase"/>
    <property type="match status" value="1"/>
</dbReference>
<dbReference type="EMBL" id="PKPP01011877">
    <property type="protein sequence ID" value="PWA43328.1"/>
    <property type="molecule type" value="Genomic_DNA"/>
</dbReference>
<dbReference type="STRING" id="35608.A0A2U1L2U8"/>
<evidence type="ECO:0000256" key="11">
    <source>
        <dbReference type="ARBA" id="ARBA00023136"/>
    </source>
</evidence>
<evidence type="ECO:0000256" key="13">
    <source>
        <dbReference type="ARBA" id="ARBA00023180"/>
    </source>
</evidence>
<feature type="region of interest" description="Disordered" evidence="15">
    <location>
        <begin position="290"/>
        <end position="323"/>
    </location>
</feature>
<keyword evidence="8 17" id="KW-0418">Kinase</keyword>
<feature type="compositionally biased region" description="Polar residues" evidence="15">
    <location>
        <begin position="290"/>
        <end position="300"/>
    </location>
</feature>
<dbReference type="InterPro" id="IPR017441">
    <property type="entry name" value="Protein_kinase_ATP_BS"/>
</dbReference>
<dbReference type="InterPro" id="IPR011009">
    <property type="entry name" value="Kinase-like_dom_sf"/>
</dbReference>
<comment type="caution">
    <text evidence="17">The sequence shown here is derived from an EMBL/GenBank/DDBJ whole genome shotgun (WGS) entry which is preliminary data.</text>
</comment>
<dbReference type="SUPFAM" id="SSF56112">
    <property type="entry name" value="Protein kinase-like (PK-like)"/>
    <property type="match status" value="2"/>
</dbReference>
<feature type="binding site" evidence="14">
    <location>
        <position position="375"/>
    </location>
    <ligand>
        <name>ATP</name>
        <dbReference type="ChEBI" id="CHEBI:30616"/>
    </ligand>
</feature>